<dbReference type="SUPFAM" id="SSF46955">
    <property type="entry name" value="Putative DNA-binding domain"/>
    <property type="match status" value="1"/>
</dbReference>
<gene>
    <name evidence="6" type="ORF">CFOLD11_10020</name>
</gene>
<dbReference type="InterPro" id="IPR000551">
    <property type="entry name" value="MerR-type_HTH_dom"/>
</dbReference>
<keyword evidence="7" id="KW-1185">Reference proteome</keyword>
<evidence type="ECO:0000256" key="2">
    <source>
        <dbReference type="ARBA" id="ARBA00023015"/>
    </source>
</evidence>
<dbReference type="Gene3D" id="3.10.450.590">
    <property type="match status" value="1"/>
</dbReference>
<dbReference type="SMART" id="SM00422">
    <property type="entry name" value="HTH_MERR"/>
    <property type="match status" value="1"/>
</dbReference>
<dbReference type="PROSITE" id="PS50937">
    <property type="entry name" value="HTH_MERR_2"/>
    <property type="match status" value="1"/>
</dbReference>
<keyword evidence="1" id="KW-0678">Repressor</keyword>
<dbReference type="Proteomes" id="UP001057868">
    <property type="component" value="Unassembled WGS sequence"/>
</dbReference>
<keyword evidence="4" id="KW-0804">Transcription</keyword>
<name>A0A9W5Y085_9CLOT</name>
<keyword evidence="2" id="KW-0805">Transcription regulation</keyword>
<dbReference type="CDD" id="cd00592">
    <property type="entry name" value="HTH_MerR-like"/>
    <property type="match status" value="1"/>
</dbReference>
<dbReference type="EMBL" id="BQXY01000001">
    <property type="protein sequence ID" value="GKU24176.1"/>
    <property type="molecule type" value="Genomic_DNA"/>
</dbReference>
<proteinExistence type="predicted"/>
<evidence type="ECO:0000313" key="6">
    <source>
        <dbReference type="EMBL" id="GKU24176.1"/>
    </source>
</evidence>
<dbReference type="PANTHER" id="PTHR30204">
    <property type="entry name" value="REDOX-CYCLING DRUG-SENSING TRANSCRIPTIONAL ACTIVATOR SOXR"/>
    <property type="match status" value="1"/>
</dbReference>
<evidence type="ECO:0000256" key="1">
    <source>
        <dbReference type="ARBA" id="ARBA00022491"/>
    </source>
</evidence>
<evidence type="ECO:0000313" key="7">
    <source>
        <dbReference type="Proteomes" id="UP001057868"/>
    </source>
</evidence>
<dbReference type="PRINTS" id="PR00040">
    <property type="entry name" value="HTHMERR"/>
</dbReference>
<protein>
    <recommendedName>
        <fullName evidence="5">HTH merR-type domain-containing protein</fullName>
    </recommendedName>
</protein>
<reference evidence="6" key="1">
    <citation type="journal article" date="2023" name="Int. J. Syst. Evol. Microbiol.">
        <title>&lt;i&gt;Clostridium folliculivorans&lt;/i&gt; sp. nov., isolated from soil samples of an organic paddy in Japan.</title>
        <authorList>
            <person name="Tazawa J."/>
            <person name="Kobayashi H."/>
            <person name="Tanizawa Y."/>
            <person name="Uchino A."/>
            <person name="Tanaka F."/>
            <person name="Urashima Y."/>
            <person name="Miura S."/>
            <person name="Sakamoto M."/>
            <person name="Ohkuma M."/>
            <person name="Tohno M."/>
        </authorList>
    </citation>
    <scope>NUCLEOTIDE SEQUENCE</scope>
    <source>
        <strain evidence="6">D1-1</strain>
    </source>
</reference>
<dbReference type="PANTHER" id="PTHR30204:SF69">
    <property type="entry name" value="MERR-FAMILY TRANSCRIPTIONAL REGULATOR"/>
    <property type="match status" value="1"/>
</dbReference>
<dbReference type="InterPro" id="IPR047057">
    <property type="entry name" value="MerR_fam"/>
</dbReference>
<feature type="domain" description="HTH merR-type" evidence="5">
    <location>
        <begin position="1"/>
        <end position="73"/>
    </location>
</feature>
<keyword evidence="3" id="KW-0238">DNA-binding</keyword>
<dbReference type="GO" id="GO:0003677">
    <property type="term" value="F:DNA binding"/>
    <property type="evidence" value="ECO:0007669"/>
    <property type="project" value="UniProtKB-KW"/>
</dbReference>
<dbReference type="AlphaFoldDB" id="A0A9W5Y085"/>
<accession>A0A9W5Y085</accession>
<dbReference type="RefSeq" id="WP_261851198.1">
    <property type="nucleotide sequence ID" value="NZ_BQXY01000001.1"/>
</dbReference>
<evidence type="ECO:0000256" key="3">
    <source>
        <dbReference type="ARBA" id="ARBA00023125"/>
    </source>
</evidence>
<dbReference type="Pfam" id="PF13411">
    <property type="entry name" value="MerR_1"/>
    <property type="match status" value="1"/>
</dbReference>
<evidence type="ECO:0000259" key="5">
    <source>
        <dbReference type="PROSITE" id="PS50937"/>
    </source>
</evidence>
<dbReference type="InterPro" id="IPR009061">
    <property type="entry name" value="DNA-bd_dom_put_sf"/>
</dbReference>
<evidence type="ECO:0000256" key="4">
    <source>
        <dbReference type="ARBA" id="ARBA00023163"/>
    </source>
</evidence>
<organism evidence="6 7">
    <name type="scientific">Clostridium folliculivorans</name>
    <dbReference type="NCBI Taxonomy" id="2886038"/>
    <lineage>
        <taxon>Bacteria</taxon>
        <taxon>Bacillati</taxon>
        <taxon>Bacillota</taxon>
        <taxon>Clostridia</taxon>
        <taxon>Eubacteriales</taxon>
        <taxon>Clostridiaceae</taxon>
        <taxon>Clostridium</taxon>
    </lineage>
</organism>
<dbReference type="GO" id="GO:0003700">
    <property type="term" value="F:DNA-binding transcription factor activity"/>
    <property type="evidence" value="ECO:0007669"/>
    <property type="project" value="InterPro"/>
</dbReference>
<comment type="caution">
    <text evidence="6">The sequence shown here is derived from an EMBL/GenBank/DDBJ whole genome shotgun (WGS) entry which is preliminary data.</text>
</comment>
<dbReference type="Gene3D" id="1.10.1660.10">
    <property type="match status" value="1"/>
</dbReference>
<sequence>MEEIYTIREVCDRYGVTTRTLRFYEEKGILKSVQEKDRMPRKYSKYEAEKIGHILFLKELGFNISEICELLNDKHDLKSAIQSRQSLIQTQIELKNIQLRRLQNTMKLINDGKDIFSFHCDIDDEKKLQKERALEFAKSFIEKDWDSMSQFFAPTSRDFLSVDIIKKFRETISDEIGNFKAIVHILQFDYDISLYLEFENCGAVMKIVFSGSYIVGFTIDEIDIDIINDFFTRNRNVSKDEPV</sequence>